<evidence type="ECO:0000259" key="5">
    <source>
        <dbReference type="Pfam" id="PF25597"/>
    </source>
</evidence>
<proteinExistence type="predicted"/>
<name>A0A2I4E5D3_JUGRE</name>
<dbReference type="Pfam" id="PF07727">
    <property type="entry name" value="RVT_2"/>
    <property type="match status" value="1"/>
</dbReference>
<gene>
    <name evidence="7" type="primary">LOC108986445</name>
</gene>
<dbReference type="Gramene" id="Jr01_28180_p1">
    <property type="protein sequence ID" value="cds.Jr01_28180_p1"/>
    <property type="gene ID" value="Jr01_28180"/>
</dbReference>
<dbReference type="InterPro" id="IPR057670">
    <property type="entry name" value="SH3_retrovirus"/>
</dbReference>
<dbReference type="InterPro" id="IPR013103">
    <property type="entry name" value="RVT_2"/>
</dbReference>
<dbReference type="GeneID" id="108986445"/>
<feature type="coiled-coil region" evidence="1">
    <location>
        <begin position="138"/>
        <end position="186"/>
    </location>
</feature>
<evidence type="ECO:0000256" key="2">
    <source>
        <dbReference type="SAM" id="MobiDB-lite"/>
    </source>
</evidence>
<keyword evidence="1" id="KW-0175">Coiled coil</keyword>
<dbReference type="KEGG" id="jre:108986445"/>
<evidence type="ECO:0000313" key="6">
    <source>
        <dbReference type="Proteomes" id="UP000235220"/>
    </source>
</evidence>
<evidence type="ECO:0000313" key="7">
    <source>
        <dbReference type="RefSeq" id="XP_018814611.2"/>
    </source>
</evidence>
<accession>A0A2I4E5D3</accession>
<sequence>METRVQGTRRGALKNTLMLTKTMQSKVQCHECYGFGHIRLECENYKKAKERAKIASLSESESESSDSSENSSPKRSLNYMTFTSAVGDKSQCSEQVFNDESISGNKSGYEDQLQEIYEKLYKECVKLRKLNKANIEKIDFCKCENERLQDKLNEAISLSDQLQMKNATLEDKLRTQESEMILLNDRLKTFSTGKQNLKKILILGKSLGDKSGLGYVKGESDVATTSYKNVGRTVFVRESTANRNADISERDNDENCVVQRIKTSDNCYGIAPSSQYNCNSAKSETTDLCHQRLRHVNHRNLSKIAKKEMVVGLPELGKKPNVKYFRVFGSKCYILRDKENLAKFDPKNDEGIFLGYYRNSRTYMSYNLRTQTVMESINVVVDDTPREELNSEEQVHTSSETEKLGVDEHNENLETFPSEKIFKNKSDENDTIVRNKAKLVAQGYAQMEGLDFDETFTPVARLESIWILLSIACQTSSLPSFNVFASLQTLKVLAIIIEAGLCFDKYCID</sequence>
<dbReference type="OrthoDB" id="1751476at2759"/>
<dbReference type="Proteomes" id="UP000235220">
    <property type="component" value="Chromosome 1"/>
</dbReference>
<feature type="domain" description="GAG-pre-integrase" evidence="4">
    <location>
        <begin position="274"/>
        <end position="316"/>
    </location>
</feature>
<protein>
    <submittedName>
        <fullName evidence="7">Uncharacterized protein LOC108986445</fullName>
    </submittedName>
</protein>
<dbReference type="RefSeq" id="XP_018814611.2">
    <property type="nucleotide sequence ID" value="XM_018959066.2"/>
</dbReference>
<dbReference type="InterPro" id="IPR025724">
    <property type="entry name" value="GAG-pre-integrase_dom"/>
</dbReference>
<keyword evidence="6" id="KW-1185">Reference proteome</keyword>
<reference evidence="7" key="1">
    <citation type="submission" date="2025-08" db="UniProtKB">
        <authorList>
            <consortium name="RefSeq"/>
        </authorList>
    </citation>
    <scope>IDENTIFICATION</scope>
    <source>
        <tissue evidence="7">Leaves</tissue>
    </source>
</reference>
<evidence type="ECO:0000259" key="4">
    <source>
        <dbReference type="Pfam" id="PF13976"/>
    </source>
</evidence>
<dbReference type="Pfam" id="PF25597">
    <property type="entry name" value="SH3_retrovirus"/>
    <property type="match status" value="1"/>
</dbReference>
<evidence type="ECO:0000259" key="3">
    <source>
        <dbReference type="Pfam" id="PF07727"/>
    </source>
</evidence>
<evidence type="ECO:0000256" key="1">
    <source>
        <dbReference type="SAM" id="Coils"/>
    </source>
</evidence>
<feature type="domain" description="Retroviral polymerase SH3-like" evidence="5">
    <location>
        <begin position="330"/>
        <end position="389"/>
    </location>
</feature>
<organism evidence="6 7">
    <name type="scientific">Juglans regia</name>
    <name type="common">English walnut</name>
    <dbReference type="NCBI Taxonomy" id="51240"/>
    <lineage>
        <taxon>Eukaryota</taxon>
        <taxon>Viridiplantae</taxon>
        <taxon>Streptophyta</taxon>
        <taxon>Embryophyta</taxon>
        <taxon>Tracheophyta</taxon>
        <taxon>Spermatophyta</taxon>
        <taxon>Magnoliopsida</taxon>
        <taxon>eudicotyledons</taxon>
        <taxon>Gunneridae</taxon>
        <taxon>Pentapetalae</taxon>
        <taxon>rosids</taxon>
        <taxon>fabids</taxon>
        <taxon>Fagales</taxon>
        <taxon>Juglandaceae</taxon>
        <taxon>Juglans</taxon>
    </lineage>
</organism>
<dbReference type="Pfam" id="PF13976">
    <property type="entry name" value="gag_pre-integrs"/>
    <property type="match status" value="1"/>
</dbReference>
<dbReference type="AlphaFoldDB" id="A0A2I4E5D3"/>
<feature type="region of interest" description="Disordered" evidence="2">
    <location>
        <begin position="55"/>
        <end position="76"/>
    </location>
</feature>
<feature type="domain" description="Reverse transcriptase Ty1/copia-type" evidence="3">
    <location>
        <begin position="412"/>
        <end position="475"/>
    </location>
</feature>